<dbReference type="eggNOG" id="ENOG5032VEJ">
    <property type="taxonomic scope" value="Bacteria"/>
</dbReference>
<dbReference type="RefSeq" id="WP_038090790.1">
    <property type="nucleotide sequence ID" value="NZ_JMIR01000024.1"/>
</dbReference>
<reference evidence="1 2" key="1">
    <citation type="journal article" date="2013" name="Int. J. Syst. Evol. Microbiol.">
        <title>Tumebacillus flagellatus sp. nov., an alpha-amylase/pullulanase-producing bacterium isolated from cassava wastewater.</title>
        <authorList>
            <person name="Wang Q."/>
            <person name="Xie N."/>
            <person name="Qin Y."/>
            <person name="Shen N."/>
            <person name="Zhu J."/>
            <person name="Mi H."/>
            <person name="Huang R."/>
        </authorList>
    </citation>
    <scope>NUCLEOTIDE SEQUENCE [LARGE SCALE GENOMIC DNA]</scope>
    <source>
        <strain evidence="1 2">GST4</strain>
    </source>
</reference>
<dbReference type="Gene3D" id="3.30.70.100">
    <property type="match status" value="1"/>
</dbReference>
<dbReference type="Proteomes" id="UP000027931">
    <property type="component" value="Unassembled WGS sequence"/>
</dbReference>
<comment type="caution">
    <text evidence="1">The sequence shown here is derived from an EMBL/GenBank/DDBJ whole genome shotgun (WGS) entry which is preliminary data.</text>
</comment>
<organism evidence="1 2">
    <name type="scientific">Tumebacillus flagellatus</name>
    <dbReference type="NCBI Taxonomy" id="1157490"/>
    <lineage>
        <taxon>Bacteria</taxon>
        <taxon>Bacillati</taxon>
        <taxon>Bacillota</taxon>
        <taxon>Bacilli</taxon>
        <taxon>Bacillales</taxon>
        <taxon>Alicyclobacillaceae</taxon>
        <taxon>Tumebacillus</taxon>
    </lineage>
</organism>
<sequence>MRVVEILLYTLKTGTGGEFHKLMQEISVPLQRSVGMDVVAFGNSLHDPDAYYLIRSYDNVDHLSSSQDAFYKSDAWRNGPRAEIIERIGTRLKSVVSLTSDAIEELRRAGM</sequence>
<accession>A0A074LMI5</accession>
<dbReference type="OrthoDB" id="9809695at2"/>
<evidence type="ECO:0000313" key="1">
    <source>
        <dbReference type="EMBL" id="KEO82339.1"/>
    </source>
</evidence>
<dbReference type="SUPFAM" id="SSF54909">
    <property type="entry name" value="Dimeric alpha+beta barrel"/>
    <property type="match status" value="1"/>
</dbReference>
<name>A0A074LMI5_9BACL</name>
<dbReference type="InterPro" id="IPR011008">
    <property type="entry name" value="Dimeric_a/b-barrel"/>
</dbReference>
<evidence type="ECO:0000313" key="2">
    <source>
        <dbReference type="Proteomes" id="UP000027931"/>
    </source>
</evidence>
<keyword evidence="2" id="KW-1185">Reference proteome</keyword>
<dbReference type="EMBL" id="JMIR01000024">
    <property type="protein sequence ID" value="KEO82339.1"/>
    <property type="molecule type" value="Genomic_DNA"/>
</dbReference>
<proteinExistence type="predicted"/>
<gene>
    <name evidence="1" type="ORF">EL26_16300</name>
</gene>
<evidence type="ECO:0008006" key="3">
    <source>
        <dbReference type="Google" id="ProtNLM"/>
    </source>
</evidence>
<protein>
    <recommendedName>
        <fullName evidence="3">NIPSNAP family containing protein</fullName>
    </recommendedName>
</protein>
<dbReference type="AlphaFoldDB" id="A0A074LMI5"/>